<comment type="similarity">
    <text evidence="3">Belongs to the RNase PH family.</text>
</comment>
<accession>A0AAW0SVA1</accession>
<reference evidence="11 12" key="1">
    <citation type="submission" date="2023-03" db="EMBL/GenBank/DDBJ databases">
        <title>High-quality genome of Scylla paramamosain provides insights in environmental adaptation.</title>
        <authorList>
            <person name="Zhang L."/>
        </authorList>
    </citation>
    <scope>NUCLEOTIDE SEQUENCE [LARGE SCALE GENOMIC DNA]</scope>
    <source>
        <strain evidence="11">LZ_2023a</strain>
        <tissue evidence="11">Muscle</tissue>
    </source>
</reference>
<evidence type="ECO:0000256" key="5">
    <source>
        <dbReference type="ARBA" id="ARBA00022552"/>
    </source>
</evidence>
<dbReference type="Gene3D" id="3.30.230.70">
    <property type="entry name" value="GHMP Kinase, N-terminal domain"/>
    <property type="match status" value="1"/>
</dbReference>
<proteinExistence type="inferred from homology"/>
<evidence type="ECO:0000256" key="2">
    <source>
        <dbReference type="ARBA" id="ARBA00004496"/>
    </source>
</evidence>
<dbReference type="InterPro" id="IPR020568">
    <property type="entry name" value="Ribosomal_Su5_D2-typ_SF"/>
</dbReference>
<dbReference type="GO" id="GO:0003723">
    <property type="term" value="F:RNA binding"/>
    <property type="evidence" value="ECO:0007669"/>
    <property type="project" value="UniProtKB-KW"/>
</dbReference>
<evidence type="ECO:0000313" key="11">
    <source>
        <dbReference type="EMBL" id="KAK8379340.1"/>
    </source>
</evidence>
<dbReference type="GO" id="GO:0005730">
    <property type="term" value="C:nucleolus"/>
    <property type="evidence" value="ECO:0007669"/>
    <property type="project" value="TreeGrafter"/>
</dbReference>
<evidence type="ECO:0000313" key="12">
    <source>
        <dbReference type="Proteomes" id="UP001487740"/>
    </source>
</evidence>
<feature type="domain" description="Exoribonuclease phosphorolytic" evidence="9">
    <location>
        <begin position="3"/>
        <end position="83"/>
    </location>
</feature>
<keyword evidence="5" id="KW-0698">rRNA processing</keyword>
<dbReference type="SUPFAM" id="SSF55666">
    <property type="entry name" value="Ribonuclease PH domain 2-like"/>
    <property type="match status" value="1"/>
</dbReference>
<keyword evidence="12" id="KW-1185">Reference proteome</keyword>
<dbReference type="InterPro" id="IPR001247">
    <property type="entry name" value="ExoRNase_PH_dom1"/>
</dbReference>
<dbReference type="InterPro" id="IPR050080">
    <property type="entry name" value="RNase_PH"/>
</dbReference>
<comment type="caution">
    <text evidence="11">The sequence shown here is derived from an EMBL/GenBank/DDBJ whole genome shotgun (WGS) entry which is preliminary data.</text>
</comment>
<evidence type="ECO:0000256" key="3">
    <source>
        <dbReference type="ARBA" id="ARBA00006678"/>
    </source>
</evidence>
<feature type="domain" description="Exoribonuclease phosphorolytic" evidence="10">
    <location>
        <begin position="87"/>
        <end position="154"/>
    </location>
</feature>
<keyword evidence="4" id="KW-0963">Cytoplasm</keyword>
<evidence type="ECO:0000259" key="10">
    <source>
        <dbReference type="Pfam" id="PF03725"/>
    </source>
</evidence>
<evidence type="ECO:0000256" key="1">
    <source>
        <dbReference type="ARBA" id="ARBA00004123"/>
    </source>
</evidence>
<dbReference type="InterPro" id="IPR027408">
    <property type="entry name" value="PNPase/RNase_PH_dom_sf"/>
</dbReference>
<keyword evidence="8" id="KW-0539">Nucleus</keyword>
<keyword evidence="7" id="KW-0694">RNA-binding</keyword>
<dbReference type="EMBL" id="JARAKH010000043">
    <property type="protein sequence ID" value="KAK8379340.1"/>
    <property type="molecule type" value="Genomic_DNA"/>
</dbReference>
<dbReference type="Pfam" id="PF03725">
    <property type="entry name" value="RNase_PH_C"/>
    <property type="match status" value="1"/>
</dbReference>
<sequence>MSGQVLCAVKMAPFSAPVRLPPQPDTRQQEMSRQLKDALESVIVLEKFPKSQIDVYVTVIEDDGSLLGACITAAGLALCHANIDVYDLVVGASVLFRGDVLYLDPRREEEEVSDNNQLTIGMIPKHAGGQIALMVQRSGQVAPQCLSECLNAAVDLCNRLHSLAQKTLLVHLQETLAHSSSSSSSP</sequence>
<dbReference type="AlphaFoldDB" id="A0AAW0SVA1"/>
<dbReference type="InterPro" id="IPR036345">
    <property type="entry name" value="ExoRNase_PH_dom2_sf"/>
</dbReference>
<dbReference type="Pfam" id="PF01138">
    <property type="entry name" value="RNase_PH"/>
    <property type="match status" value="1"/>
</dbReference>
<dbReference type="SUPFAM" id="SSF54211">
    <property type="entry name" value="Ribosomal protein S5 domain 2-like"/>
    <property type="match status" value="1"/>
</dbReference>
<comment type="subcellular location">
    <subcellularLocation>
        <location evidence="2">Cytoplasm</location>
    </subcellularLocation>
    <subcellularLocation>
        <location evidence="1">Nucleus</location>
    </subcellularLocation>
</comment>
<dbReference type="GO" id="GO:0071051">
    <property type="term" value="P:poly(A)-dependent snoRNA 3'-end processing"/>
    <property type="evidence" value="ECO:0007669"/>
    <property type="project" value="TreeGrafter"/>
</dbReference>
<dbReference type="GO" id="GO:0006364">
    <property type="term" value="P:rRNA processing"/>
    <property type="evidence" value="ECO:0007669"/>
    <property type="project" value="UniProtKB-KW"/>
</dbReference>
<dbReference type="InterPro" id="IPR015847">
    <property type="entry name" value="ExoRNase_PH_dom2"/>
</dbReference>
<name>A0AAW0SVA1_SCYPA</name>
<dbReference type="GO" id="GO:0016075">
    <property type="term" value="P:rRNA catabolic process"/>
    <property type="evidence" value="ECO:0007669"/>
    <property type="project" value="TreeGrafter"/>
</dbReference>
<protein>
    <submittedName>
        <fullName evidence="11">Uncharacterized protein</fullName>
    </submittedName>
</protein>
<dbReference type="GO" id="GO:0000176">
    <property type="term" value="C:nuclear exosome (RNase complex)"/>
    <property type="evidence" value="ECO:0007669"/>
    <property type="project" value="TreeGrafter"/>
</dbReference>
<keyword evidence="6" id="KW-0271">Exosome</keyword>
<dbReference type="PANTHER" id="PTHR11953">
    <property type="entry name" value="EXOSOME COMPLEX COMPONENT"/>
    <property type="match status" value="1"/>
</dbReference>
<evidence type="ECO:0000256" key="7">
    <source>
        <dbReference type="ARBA" id="ARBA00022884"/>
    </source>
</evidence>
<gene>
    <name evidence="11" type="ORF">O3P69_019316</name>
</gene>
<dbReference type="GO" id="GO:0000177">
    <property type="term" value="C:cytoplasmic exosome (RNase complex)"/>
    <property type="evidence" value="ECO:0007669"/>
    <property type="project" value="TreeGrafter"/>
</dbReference>
<evidence type="ECO:0000259" key="9">
    <source>
        <dbReference type="Pfam" id="PF01138"/>
    </source>
</evidence>
<dbReference type="Proteomes" id="UP001487740">
    <property type="component" value="Unassembled WGS sequence"/>
</dbReference>
<dbReference type="PANTHER" id="PTHR11953:SF2">
    <property type="entry name" value="EXOSOME COMPLEX COMPONENT MTR3"/>
    <property type="match status" value="1"/>
</dbReference>
<dbReference type="GO" id="GO:0071028">
    <property type="term" value="P:nuclear mRNA surveillance"/>
    <property type="evidence" value="ECO:0007669"/>
    <property type="project" value="TreeGrafter"/>
</dbReference>
<evidence type="ECO:0000256" key="4">
    <source>
        <dbReference type="ARBA" id="ARBA00022490"/>
    </source>
</evidence>
<dbReference type="GO" id="GO:0034475">
    <property type="term" value="P:U4 snRNA 3'-end processing"/>
    <property type="evidence" value="ECO:0007669"/>
    <property type="project" value="TreeGrafter"/>
</dbReference>
<organism evidence="11 12">
    <name type="scientific">Scylla paramamosain</name>
    <name type="common">Mud crab</name>
    <dbReference type="NCBI Taxonomy" id="85552"/>
    <lineage>
        <taxon>Eukaryota</taxon>
        <taxon>Metazoa</taxon>
        <taxon>Ecdysozoa</taxon>
        <taxon>Arthropoda</taxon>
        <taxon>Crustacea</taxon>
        <taxon>Multicrustacea</taxon>
        <taxon>Malacostraca</taxon>
        <taxon>Eumalacostraca</taxon>
        <taxon>Eucarida</taxon>
        <taxon>Decapoda</taxon>
        <taxon>Pleocyemata</taxon>
        <taxon>Brachyura</taxon>
        <taxon>Eubrachyura</taxon>
        <taxon>Portunoidea</taxon>
        <taxon>Portunidae</taxon>
        <taxon>Portuninae</taxon>
        <taxon>Scylla</taxon>
    </lineage>
</organism>
<evidence type="ECO:0000256" key="6">
    <source>
        <dbReference type="ARBA" id="ARBA00022835"/>
    </source>
</evidence>
<evidence type="ECO:0000256" key="8">
    <source>
        <dbReference type="ARBA" id="ARBA00023242"/>
    </source>
</evidence>